<comment type="caution">
    <text evidence="2">The sequence shown here is derived from an EMBL/GenBank/DDBJ whole genome shotgun (WGS) entry which is preliminary data.</text>
</comment>
<feature type="non-terminal residue" evidence="2">
    <location>
        <position position="1"/>
    </location>
</feature>
<dbReference type="AlphaFoldDB" id="A0A371H4Z6"/>
<evidence type="ECO:0000256" key="1">
    <source>
        <dbReference type="SAM" id="MobiDB-lite"/>
    </source>
</evidence>
<feature type="compositionally biased region" description="Polar residues" evidence="1">
    <location>
        <begin position="9"/>
        <end position="18"/>
    </location>
</feature>
<dbReference type="Proteomes" id="UP000257109">
    <property type="component" value="Unassembled WGS sequence"/>
</dbReference>
<evidence type="ECO:0000313" key="2">
    <source>
        <dbReference type="EMBL" id="RDX97756.1"/>
    </source>
</evidence>
<accession>A0A371H4Z6</accession>
<proteinExistence type="predicted"/>
<gene>
    <name evidence="2" type="ORF">CR513_19434</name>
</gene>
<sequence length="78" mass="8809">MSVPHSSRHCTTPRNTGNPVKVARKRDEVKGQLENQNIKSSSLQRKSGCKFEEACNVDLITLPPQQQLAHNADKTKYY</sequence>
<organism evidence="2 3">
    <name type="scientific">Mucuna pruriens</name>
    <name type="common">Velvet bean</name>
    <name type="synonym">Dolichos pruriens</name>
    <dbReference type="NCBI Taxonomy" id="157652"/>
    <lineage>
        <taxon>Eukaryota</taxon>
        <taxon>Viridiplantae</taxon>
        <taxon>Streptophyta</taxon>
        <taxon>Embryophyta</taxon>
        <taxon>Tracheophyta</taxon>
        <taxon>Spermatophyta</taxon>
        <taxon>Magnoliopsida</taxon>
        <taxon>eudicotyledons</taxon>
        <taxon>Gunneridae</taxon>
        <taxon>Pentapetalae</taxon>
        <taxon>rosids</taxon>
        <taxon>fabids</taxon>
        <taxon>Fabales</taxon>
        <taxon>Fabaceae</taxon>
        <taxon>Papilionoideae</taxon>
        <taxon>50 kb inversion clade</taxon>
        <taxon>NPAAA clade</taxon>
        <taxon>indigoferoid/millettioid clade</taxon>
        <taxon>Phaseoleae</taxon>
        <taxon>Mucuna</taxon>
    </lineage>
</organism>
<keyword evidence="3" id="KW-1185">Reference proteome</keyword>
<name>A0A371H4Z6_MUCPR</name>
<feature type="region of interest" description="Disordered" evidence="1">
    <location>
        <begin position="1"/>
        <end position="24"/>
    </location>
</feature>
<dbReference type="EMBL" id="QJKJ01003577">
    <property type="protein sequence ID" value="RDX97756.1"/>
    <property type="molecule type" value="Genomic_DNA"/>
</dbReference>
<evidence type="ECO:0000313" key="3">
    <source>
        <dbReference type="Proteomes" id="UP000257109"/>
    </source>
</evidence>
<protein>
    <submittedName>
        <fullName evidence="2">Uncharacterized protein</fullName>
    </submittedName>
</protein>
<reference evidence="2" key="1">
    <citation type="submission" date="2018-05" db="EMBL/GenBank/DDBJ databases">
        <title>Draft genome of Mucuna pruriens seed.</title>
        <authorList>
            <person name="Nnadi N.E."/>
            <person name="Vos R."/>
            <person name="Hasami M.H."/>
            <person name="Devisetty U.K."/>
            <person name="Aguiy J.C."/>
        </authorList>
    </citation>
    <scope>NUCLEOTIDE SEQUENCE [LARGE SCALE GENOMIC DNA]</scope>
    <source>
        <strain evidence="2">JCA_2017</strain>
    </source>
</reference>